<dbReference type="Gene3D" id="3.90.79.10">
    <property type="entry name" value="Nucleoside Triphosphate Pyrophosphohydrolase"/>
    <property type="match status" value="1"/>
</dbReference>
<dbReference type="SUPFAM" id="SSF55811">
    <property type="entry name" value="Nudix"/>
    <property type="match status" value="1"/>
</dbReference>
<evidence type="ECO:0008006" key="3">
    <source>
        <dbReference type="Google" id="ProtNLM"/>
    </source>
</evidence>
<evidence type="ECO:0000313" key="2">
    <source>
        <dbReference type="Proteomes" id="UP000567179"/>
    </source>
</evidence>
<keyword evidence="2" id="KW-1185">Reference proteome</keyword>
<comment type="caution">
    <text evidence="1">The sequence shown here is derived from an EMBL/GenBank/DDBJ whole genome shotgun (WGS) entry which is preliminary data.</text>
</comment>
<dbReference type="FunFam" id="3.90.79.10:FF:000019">
    <property type="entry name" value="Thiamin pyrophosphokinase, putative"/>
    <property type="match status" value="1"/>
</dbReference>
<sequence>MLRNGVHGASVSFRKFLDSPSKPTEAMKKLCERWRDTGLFADVCATGCEDGLNFAFEMERSACALFGLVTYGVHMSIYEQMEEEDGRTCIRVWVPTRALTKPTYPRLLDNTVVGGIPSGMSAFESLVKECLEEASVEADVVRKHTRCVGSISYFFRTSKDWLQPERHVYDTLSPPGADPAPFTPRPSDGEVKSFDLVSQDKPLQQLREGLFKPNCSVVIVDLFIRLGYIMPESEPNFMKIMTRLHSSFQYDMW</sequence>
<name>A0A8H5BLM2_9AGAR</name>
<dbReference type="InterPro" id="IPR015797">
    <property type="entry name" value="NUDIX_hydrolase-like_dom_sf"/>
</dbReference>
<gene>
    <name evidence="1" type="ORF">D9619_009882</name>
</gene>
<dbReference type="CDD" id="cd03676">
    <property type="entry name" value="NUDIX_Tnr3_like"/>
    <property type="match status" value="1"/>
</dbReference>
<dbReference type="EMBL" id="JAACJJ010000015">
    <property type="protein sequence ID" value="KAF5325389.1"/>
    <property type="molecule type" value="Genomic_DNA"/>
</dbReference>
<organism evidence="1 2">
    <name type="scientific">Psilocybe cf. subviscida</name>
    <dbReference type="NCBI Taxonomy" id="2480587"/>
    <lineage>
        <taxon>Eukaryota</taxon>
        <taxon>Fungi</taxon>
        <taxon>Dikarya</taxon>
        <taxon>Basidiomycota</taxon>
        <taxon>Agaricomycotina</taxon>
        <taxon>Agaricomycetes</taxon>
        <taxon>Agaricomycetidae</taxon>
        <taxon>Agaricales</taxon>
        <taxon>Agaricineae</taxon>
        <taxon>Strophariaceae</taxon>
        <taxon>Psilocybe</taxon>
    </lineage>
</organism>
<dbReference type="PANTHER" id="PTHR13622:SF8">
    <property type="entry name" value="THIAMIN PYROPHOSPHOKINASE 1"/>
    <property type="match status" value="1"/>
</dbReference>
<protein>
    <recommendedName>
        <fullName evidence="3">Nudix hydrolase domain-containing protein</fullName>
    </recommendedName>
</protein>
<proteinExistence type="predicted"/>
<dbReference type="Proteomes" id="UP000567179">
    <property type="component" value="Unassembled WGS sequence"/>
</dbReference>
<dbReference type="OrthoDB" id="10261522at2759"/>
<dbReference type="AlphaFoldDB" id="A0A8H5BLM2"/>
<evidence type="ECO:0000313" key="1">
    <source>
        <dbReference type="EMBL" id="KAF5325389.1"/>
    </source>
</evidence>
<reference evidence="1 2" key="1">
    <citation type="journal article" date="2020" name="ISME J.">
        <title>Uncovering the hidden diversity of litter-decomposition mechanisms in mushroom-forming fungi.</title>
        <authorList>
            <person name="Floudas D."/>
            <person name="Bentzer J."/>
            <person name="Ahren D."/>
            <person name="Johansson T."/>
            <person name="Persson P."/>
            <person name="Tunlid A."/>
        </authorList>
    </citation>
    <scope>NUCLEOTIDE SEQUENCE [LARGE SCALE GENOMIC DNA]</scope>
    <source>
        <strain evidence="1 2">CBS 101986</strain>
    </source>
</reference>
<dbReference type="GO" id="GO:0044715">
    <property type="term" value="F:8-oxo-dGDP phosphatase activity"/>
    <property type="evidence" value="ECO:0007669"/>
    <property type="project" value="TreeGrafter"/>
</dbReference>
<accession>A0A8H5BLM2</accession>
<dbReference type="PANTHER" id="PTHR13622">
    <property type="entry name" value="THIAMIN PYROPHOSPHOKINASE"/>
    <property type="match status" value="1"/>
</dbReference>